<accession>A0A367IJE9</accession>
<dbReference type="Proteomes" id="UP000253551">
    <property type="component" value="Unassembled WGS sequence"/>
</dbReference>
<organism evidence="1 2">
    <name type="scientific">Rhizopus stolonifer</name>
    <name type="common">Rhizopus nigricans</name>
    <dbReference type="NCBI Taxonomy" id="4846"/>
    <lineage>
        <taxon>Eukaryota</taxon>
        <taxon>Fungi</taxon>
        <taxon>Fungi incertae sedis</taxon>
        <taxon>Mucoromycota</taxon>
        <taxon>Mucoromycotina</taxon>
        <taxon>Mucoromycetes</taxon>
        <taxon>Mucorales</taxon>
        <taxon>Mucorineae</taxon>
        <taxon>Rhizopodaceae</taxon>
        <taxon>Rhizopus</taxon>
    </lineage>
</organism>
<keyword evidence="2" id="KW-1185">Reference proteome</keyword>
<proteinExistence type="predicted"/>
<comment type="caution">
    <text evidence="1">The sequence shown here is derived from an EMBL/GenBank/DDBJ whole genome shotgun (WGS) entry which is preliminary data.</text>
</comment>
<dbReference type="AlphaFoldDB" id="A0A367IJE9"/>
<reference evidence="1 2" key="1">
    <citation type="journal article" date="2018" name="G3 (Bethesda)">
        <title>Phylogenetic and Phylogenomic Definition of Rhizopus Species.</title>
        <authorList>
            <person name="Gryganskyi A.P."/>
            <person name="Golan J."/>
            <person name="Dolatabadi S."/>
            <person name="Mondo S."/>
            <person name="Robb S."/>
            <person name="Idnurm A."/>
            <person name="Muszewska A."/>
            <person name="Steczkiewicz K."/>
            <person name="Masonjones S."/>
            <person name="Liao H.L."/>
            <person name="Gajdeczka M.T."/>
            <person name="Anike F."/>
            <person name="Vuek A."/>
            <person name="Anishchenko I.M."/>
            <person name="Voigt K."/>
            <person name="de Hoog G.S."/>
            <person name="Smith M.E."/>
            <person name="Heitman J."/>
            <person name="Vilgalys R."/>
            <person name="Stajich J.E."/>
        </authorList>
    </citation>
    <scope>NUCLEOTIDE SEQUENCE [LARGE SCALE GENOMIC DNA]</scope>
    <source>
        <strain evidence="1 2">LSU 92-RS-03</strain>
    </source>
</reference>
<evidence type="ECO:0000313" key="2">
    <source>
        <dbReference type="Proteomes" id="UP000253551"/>
    </source>
</evidence>
<dbReference type="EMBL" id="PJQM01007732">
    <property type="protein sequence ID" value="RCH77793.1"/>
    <property type="molecule type" value="Genomic_DNA"/>
</dbReference>
<protein>
    <submittedName>
        <fullName evidence="1">Uncharacterized protein</fullName>
    </submittedName>
</protein>
<evidence type="ECO:0000313" key="1">
    <source>
        <dbReference type="EMBL" id="RCH77793.1"/>
    </source>
</evidence>
<gene>
    <name evidence="1" type="ORF">CU098_006730</name>
</gene>
<feature type="non-terminal residue" evidence="1">
    <location>
        <position position="69"/>
    </location>
</feature>
<name>A0A367IJE9_RHIST</name>
<sequence length="69" mass="8001">MYAIKSNREVTQKEEAINEYLDLTSAEKASAIEYVENSKEVMHNLFQLPEYDQGAEMKVASIILCIFRR</sequence>